<proteinExistence type="predicted"/>
<name>A0ABY8UAC5_TETOB</name>
<protein>
    <submittedName>
        <fullName evidence="1">Uncharacterized protein</fullName>
    </submittedName>
</protein>
<dbReference type="EMBL" id="CP126215">
    <property type="protein sequence ID" value="WIA17342.1"/>
    <property type="molecule type" value="Genomic_DNA"/>
</dbReference>
<organism evidence="1 2">
    <name type="scientific">Tetradesmus obliquus</name>
    <name type="common">Green alga</name>
    <name type="synonym">Acutodesmus obliquus</name>
    <dbReference type="NCBI Taxonomy" id="3088"/>
    <lineage>
        <taxon>Eukaryota</taxon>
        <taxon>Viridiplantae</taxon>
        <taxon>Chlorophyta</taxon>
        <taxon>core chlorophytes</taxon>
        <taxon>Chlorophyceae</taxon>
        <taxon>CS clade</taxon>
        <taxon>Sphaeropleales</taxon>
        <taxon>Scenedesmaceae</taxon>
        <taxon>Tetradesmus</taxon>
    </lineage>
</organism>
<gene>
    <name evidence="1" type="ORF">OEZ85_014205</name>
</gene>
<evidence type="ECO:0000313" key="1">
    <source>
        <dbReference type="EMBL" id="WIA17342.1"/>
    </source>
</evidence>
<reference evidence="1 2" key="1">
    <citation type="submission" date="2023-05" db="EMBL/GenBank/DDBJ databases">
        <title>A 100% complete, gapless, phased diploid assembly of the Scenedesmus obliquus UTEX 3031 genome.</title>
        <authorList>
            <person name="Biondi T.C."/>
            <person name="Hanschen E.R."/>
            <person name="Kwon T."/>
            <person name="Eng W."/>
            <person name="Kruse C.P.S."/>
            <person name="Koehler S.I."/>
            <person name="Kunde Y."/>
            <person name="Gleasner C.D."/>
            <person name="You Mak K.T."/>
            <person name="Polle J."/>
            <person name="Hovde B.T."/>
            <person name="Starkenburg S.R."/>
        </authorList>
    </citation>
    <scope>NUCLEOTIDE SEQUENCE [LARGE SCALE GENOMIC DNA]</scope>
    <source>
        <strain evidence="1 2">DOE0152z</strain>
    </source>
</reference>
<keyword evidence="2" id="KW-1185">Reference proteome</keyword>
<accession>A0ABY8UAC5</accession>
<dbReference type="Proteomes" id="UP001244341">
    <property type="component" value="Chromosome 8b"/>
</dbReference>
<evidence type="ECO:0000313" key="2">
    <source>
        <dbReference type="Proteomes" id="UP001244341"/>
    </source>
</evidence>
<sequence>MDGSAPQGARKTWAYGASLQFDKGDARQGLQYQGINGYTGFGGSYLPYNAPRYPIAGIDHLPKGRDFNTWGAMGYANTPSKVDKDAFNGSNDPKFSHKWITVR</sequence>